<feature type="non-terminal residue" evidence="1">
    <location>
        <position position="1"/>
    </location>
</feature>
<proteinExistence type="predicted"/>
<organism evidence="1 2">
    <name type="scientific">Pristionchus mayeri</name>
    <dbReference type="NCBI Taxonomy" id="1317129"/>
    <lineage>
        <taxon>Eukaryota</taxon>
        <taxon>Metazoa</taxon>
        <taxon>Ecdysozoa</taxon>
        <taxon>Nematoda</taxon>
        <taxon>Chromadorea</taxon>
        <taxon>Rhabditida</taxon>
        <taxon>Rhabditina</taxon>
        <taxon>Diplogasteromorpha</taxon>
        <taxon>Diplogasteroidea</taxon>
        <taxon>Neodiplogasteridae</taxon>
        <taxon>Pristionchus</taxon>
    </lineage>
</organism>
<accession>A0AAN4Z5T6</accession>
<gene>
    <name evidence="1" type="ORF">PMAYCL1PPCAC_04801</name>
</gene>
<reference evidence="2" key="1">
    <citation type="submission" date="2022-10" db="EMBL/GenBank/DDBJ databases">
        <title>Genome assembly of Pristionchus species.</title>
        <authorList>
            <person name="Yoshida K."/>
            <person name="Sommer R.J."/>
        </authorList>
    </citation>
    <scope>NUCLEOTIDE SEQUENCE [LARGE SCALE GENOMIC DNA]</scope>
    <source>
        <strain evidence="2">RS5460</strain>
    </source>
</reference>
<protein>
    <submittedName>
        <fullName evidence="1">Uncharacterized protein</fullName>
    </submittedName>
</protein>
<keyword evidence="2" id="KW-1185">Reference proteome</keyword>
<comment type="caution">
    <text evidence="1">The sequence shown here is derived from an EMBL/GenBank/DDBJ whole genome shotgun (WGS) entry which is preliminary data.</text>
</comment>
<evidence type="ECO:0000313" key="1">
    <source>
        <dbReference type="EMBL" id="GMR34606.1"/>
    </source>
</evidence>
<dbReference type="EMBL" id="BTRK01000002">
    <property type="protein sequence ID" value="GMR34606.1"/>
    <property type="molecule type" value="Genomic_DNA"/>
</dbReference>
<evidence type="ECO:0000313" key="2">
    <source>
        <dbReference type="Proteomes" id="UP001328107"/>
    </source>
</evidence>
<name>A0AAN4Z5T6_9BILA</name>
<sequence length="107" mass="12588">RHDMRTFVDVEFDWSLPNKKGNLTIPNCHERRIRNSYLKLHDLRGQKYDAIMRSGGTMKTGHLIYPIAISVINGSKYRNDYYAAAVHKVYSDLDKIPHRKYKKSCFN</sequence>
<dbReference type="Proteomes" id="UP001328107">
    <property type="component" value="Unassembled WGS sequence"/>
</dbReference>
<dbReference type="AlphaFoldDB" id="A0AAN4Z5T6"/>